<feature type="compositionally biased region" description="Basic and acidic residues" evidence="1">
    <location>
        <begin position="649"/>
        <end position="661"/>
    </location>
</feature>
<feature type="compositionally biased region" description="Polar residues" evidence="1">
    <location>
        <begin position="1206"/>
        <end position="1218"/>
    </location>
</feature>
<feature type="compositionally biased region" description="Polar residues" evidence="1">
    <location>
        <begin position="667"/>
        <end position="683"/>
    </location>
</feature>
<evidence type="ECO:0000313" key="3">
    <source>
        <dbReference type="Proteomes" id="UP001142055"/>
    </source>
</evidence>
<feature type="compositionally biased region" description="Basic and acidic residues" evidence="1">
    <location>
        <begin position="20"/>
        <end position="43"/>
    </location>
</feature>
<gene>
    <name evidence="2" type="ORF">RDWZM_009052</name>
</gene>
<feature type="compositionally biased region" description="Basic and acidic residues" evidence="1">
    <location>
        <begin position="622"/>
        <end position="635"/>
    </location>
</feature>
<organism evidence="2 3">
    <name type="scientific">Blomia tropicalis</name>
    <name type="common">Mite</name>
    <dbReference type="NCBI Taxonomy" id="40697"/>
    <lineage>
        <taxon>Eukaryota</taxon>
        <taxon>Metazoa</taxon>
        <taxon>Ecdysozoa</taxon>
        <taxon>Arthropoda</taxon>
        <taxon>Chelicerata</taxon>
        <taxon>Arachnida</taxon>
        <taxon>Acari</taxon>
        <taxon>Acariformes</taxon>
        <taxon>Sarcoptiformes</taxon>
        <taxon>Astigmata</taxon>
        <taxon>Glycyphagoidea</taxon>
        <taxon>Echimyopodidae</taxon>
        <taxon>Blomia</taxon>
    </lineage>
</organism>
<feature type="compositionally biased region" description="Low complexity" evidence="1">
    <location>
        <begin position="895"/>
        <end position="909"/>
    </location>
</feature>
<feature type="compositionally biased region" description="Basic and acidic residues" evidence="1">
    <location>
        <begin position="424"/>
        <end position="433"/>
    </location>
</feature>
<feature type="compositionally biased region" description="Polar residues" evidence="1">
    <location>
        <begin position="1567"/>
        <end position="1577"/>
    </location>
</feature>
<feature type="compositionally biased region" description="Basic and acidic residues" evidence="1">
    <location>
        <begin position="878"/>
        <end position="891"/>
    </location>
</feature>
<proteinExistence type="predicted"/>
<feature type="compositionally biased region" description="Basic and acidic residues" evidence="1">
    <location>
        <begin position="733"/>
        <end position="742"/>
    </location>
</feature>
<feature type="compositionally biased region" description="Polar residues" evidence="1">
    <location>
        <begin position="320"/>
        <end position="370"/>
    </location>
</feature>
<feature type="compositionally biased region" description="Low complexity" evidence="1">
    <location>
        <begin position="1225"/>
        <end position="1238"/>
    </location>
</feature>
<sequence>MTPPPLSFRISSSSLKSNKSKSESDSSDDGKDNSKKSKIERREPYKRREHKQKLRVSRARINRPFKKYKRSSPKTIVSTEQNNKTESESNQSEASPNIPKNKVSLPTEQNTEIELESNKKFVKNEPTVNVPITRTSSPDHSPKVSETNVFMEQDNKTGSESNQSEISPNKPKNKVSLPTEQNTEIELESNKKIVKNGPIENVAIARTSSPDHSPKVSETNVSMEKDNKTETDSNQSETSPNIPKNKVSLPTEQNTEIKLESNKKLIKNEPTVNVPITKTKSPDHSPKVLGNNVPMKQDNKTESESNQSEASPNIPKNKVTLPTEQNIEIELKSNQKLLKNEPTANVPISRTRSPDQSPKVSETNVSSTTKPNDKRISSIPSVPRSKLSSLTEQKADTKPYSNKNKTTSNVPTSKPSSPTELDPEPNKKLEKNEANPIKPITTSRSPVYNIRRSSPKLSGIKTKSPYNKYTRVTSNVSTNNVSSSPKPIEVKPDSNKNETTPEVPINKVSSSPKPIEVKPDYNKNETTPDVPINKISSPSKPNEVKPESNKNETIPNVPKVKMLIEQFNKIEPESNKNEAMSNVPRVKVKTYVKKFNEYIRQSSPNVSKPKKRSPIIEGNKMVVDHNDKQLKDLKIKQSSPKLANNPSIKDAKLSKISESKNKILSLPPQNQEQKAESAPTSILNSKSINKEIKKESKTTPDSMDKEKVIRTNTFTTPSSKPKPEPIVTSNPMIKEENIDKKRSSPKISKIKVTSPNKGSKDQQTNIQDKRLSPKVSKTKTTIKQDKVETDPKSKLSSTSALKESKKFKALPLTSNKLESKPKTLKDLSLPNQTDKVKIVSKSMIDLKLRNKEKSKRNLLSSKSKPEIKVSNSLATNNKESDNKNSIDEKTINKQKLSSKVSKTKLTSPSKDSKYQHIKNISASSPKVSKTKIKTSIQQDKVKIDSKSKLNSISVIKDSPSKEFKANLSLISNKSKFTSKTNTLKILSLTKQIDKVKIVSKSMVDSKLSGKEKSKRNLPISKSLPETKISNNLAIKDKETDIKNKVDKIKNISKSMVDSKLSGKEKSKRNLPLSRSEPGIKISNKSVNKDKESDIKSKIDKTINKQNLSLKVSKTKLTSPVKKNSKLKFDSKINLNHNIKDKRLSPKLSKTKTKILSAIKKDDKFEKSTKCNKLNSTIDIKETSPKELKENIPLPSSKSELAPKINDSITTNGKQSKVSSKIVEASTTKKSSSKVSKTKEPSSVSKLKIDFKYKHSRNSQEKRPLSIVSEVKTKSLSLTAQDSKIKSVSTFMFDSTLNNKEKSSKGVKTNLSSKSKSTSKSILKSSRTDFKIKFDEKSNKKRPALEVSKTRVSSLVKFKLDQSSKHKETFPKSSKSCHVKNKDINDSKYIKTLPKISQIKSMSSSKQTNKFTPEIKIKEIKEKSTSKETNSIIDFKILSSNESSKDKEQTQNKSNIELPLPPPIKDNRKVIELIQDELKLKSTKKPNSIIDFEVLSSNELSSNDKKQKQIKPNIELSLPPSIKDNQEVIELVRNKSKLKSTKKTNSIIDFEILSSNEPSFKDKEQIHRQSNAESQSLTIKPEKFHDKPSSAKPKSSIELNFLSSNEPSFKNQMKTDQVPNLESPSLSKLSGNTFDNGQLSNLGNEKEITYIKRPAKIDTTDELIKKSSKSNSSLKLDWEKPFSNNEIDKSDQGIKSKMSSSFSNYKTALPFDSSKL</sequence>
<feature type="compositionally biased region" description="Polar residues" evidence="1">
    <location>
        <begin position="232"/>
        <end position="254"/>
    </location>
</feature>
<feature type="compositionally biased region" description="Basic residues" evidence="1">
    <location>
        <begin position="44"/>
        <end position="72"/>
    </location>
</feature>
<evidence type="ECO:0000256" key="1">
    <source>
        <dbReference type="SAM" id="MobiDB-lite"/>
    </source>
</evidence>
<name>A0A9Q0M5U2_BLOTA</name>
<feature type="region of interest" description="Disordered" evidence="1">
    <location>
        <begin position="1658"/>
        <end position="1698"/>
    </location>
</feature>
<feature type="compositionally biased region" description="Polar residues" evidence="1">
    <location>
        <begin position="753"/>
        <end position="766"/>
    </location>
</feature>
<feature type="region of interest" description="Disordered" evidence="1">
    <location>
        <begin position="1"/>
        <end position="557"/>
    </location>
</feature>
<feature type="region of interest" description="Disordered" evidence="1">
    <location>
        <begin position="1188"/>
        <end position="1238"/>
    </location>
</feature>
<feature type="compositionally biased region" description="Basic and acidic residues" evidence="1">
    <location>
        <begin position="688"/>
        <end position="709"/>
    </location>
</feature>
<feature type="region of interest" description="Disordered" evidence="1">
    <location>
        <begin position="851"/>
        <end position="913"/>
    </location>
</feature>
<dbReference type="EMBL" id="JAPWDV010000003">
    <property type="protein sequence ID" value="KAJ6217895.1"/>
    <property type="molecule type" value="Genomic_DNA"/>
</dbReference>
<feature type="compositionally biased region" description="Basic and acidic residues" evidence="1">
    <location>
        <begin position="1579"/>
        <end position="1588"/>
    </location>
</feature>
<feature type="compositionally biased region" description="Polar residues" evidence="1">
    <location>
        <begin position="1596"/>
        <end position="1639"/>
    </location>
</feature>
<feature type="compositionally biased region" description="Low complexity" evidence="1">
    <location>
        <begin position="470"/>
        <end position="484"/>
    </location>
</feature>
<comment type="caution">
    <text evidence="2">The sequence shown here is derived from an EMBL/GenBank/DDBJ whole genome shotgun (WGS) entry which is preliminary data.</text>
</comment>
<dbReference type="Proteomes" id="UP001142055">
    <property type="component" value="Chromosome 3"/>
</dbReference>
<accession>A0A9Q0M5U2</accession>
<feature type="region of interest" description="Disordered" evidence="1">
    <location>
        <begin position="600"/>
        <end position="832"/>
    </location>
</feature>
<reference evidence="2" key="1">
    <citation type="submission" date="2022-12" db="EMBL/GenBank/DDBJ databases">
        <title>Genome assemblies of Blomia tropicalis.</title>
        <authorList>
            <person name="Cui Y."/>
        </authorList>
    </citation>
    <scope>NUCLEOTIDE SEQUENCE</scope>
    <source>
        <tissue evidence="2">Adult mites</tissue>
    </source>
</reference>
<feature type="compositionally biased region" description="Polar residues" evidence="1">
    <location>
        <begin position="270"/>
        <end position="279"/>
    </location>
</feature>
<feature type="region of interest" description="Disordered" evidence="1">
    <location>
        <begin position="1057"/>
        <end position="1087"/>
    </location>
</feature>
<feature type="region of interest" description="Disordered" evidence="1">
    <location>
        <begin position="1560"/>
        <end position="1639"/>
    </location>
</feature>
<keyword evidence="3" id="KW-1185">Reference proteome</keyword>
<dbReference type="OMA" id="NKQDEDW"/>
<feature type="compositionally biased region" description="Polar residues" evidence="1">
    <location>
        <begin position="206"/>
        <end position="222"/>
    </location>
</feature>
<feature type="region of interest" description="Disordered" evidence="1">
    <location>
        <begin position="1441"/>
        <end position="1460"/>
    </location>
</feature>
<feature type="compositionally biased region" description="Polar residues" evidence="1">
    <location>
        <begin position="440"/>
        <end position="456"/>
    </location>
</feature>
<feature type="compositionally biased region" description="Polar residues" evidence="1">
    <location>
        <begin position="126"/>
        <end position="167"/>
    </location>
</feature>
<feature type="compositionally biased region" description="Basic and acidic residues" evidence="1">
    <location>
        <begin position="782"/>
        <end position="793"/>
    </location>
</feature>
<feature type="compositionally biased region" description="Polar residues" evidence="1">
    <location>
        <begin position="636"/>
        <end position="647"/>
    </location>
</feature>
<feature type="compositionally biased region" description="Polar residues" evidence="1">
    <location>
        <begin position="399"/>
        <end position="419"/>
    </location>
</feature>
<protein>
    <submittedName>
        <fullName evidence="2">Uncharacterized protein</fullName>
    </submittedName>
</protein>
<feature type="compositionally biased region" description="Basic and acidic residues" evidence="1">
    <location>
        <begin position="1675"/>
        <end position="1693"/>
    </location>
</feature>
<feature type="compositionally biased region" description="Polar residues" evidence="1">
    <location>
        <begin position="710"/>
        <end position="719"/>
    </location>
</feature>
<feature type="compositionally biased region" description="Polar residues" evidence="1">
    <location>
        <begin position="73"/>
        <end position="95"/>
    </location>
</feature>
<evidence type="ECO:0000313" key="2">
    <source>
        <dbReference type="EMBL" id="KAJ6217895.1"/>
    </source>
</evidence>
<feature type="compositionally biased region" description="Basic and acidic residues" evidence="1">
    <location>
        <begin position="255"/>
        <end position="267"/>
    </location>
</feature>